<dbReference type="GO" id="GO:0072344">
    <property type="term" value="P:rescue of stalled ribosome"/>
    <property type="evidence" value="ECO:0007669"/>
    <property type="project" value="InterPro"/>
</dbReference>
<name>A0A7I4Y3D6_HAECO</name>
<evidence type="ECO:0000256" key="1">
    <source>
        <dbReference type="SAM" id="MobiDB-lite"/>
    </source>
</evidence>
<dbReference type="GO" id="GO:0180022">
    <property type="term" value="C:RQC-trigger complex"/>
    <property type="evidence" value="ECO:0007669"/>
    <property type="project" value="InterPro"/>
</dbReference>
<dbReference type="WBParaSite" id="HCON_00046260-00001">
    <property type="protein sequence ID" value="HCON_00046260-00001"/>
    <property type="gene ID" value="HCON_00046260"/>
</dbReference>
<dbReference type="AlphaFoldDB" id="A0A7I4Y3D6"/>
<organism evidence="3 4">
    <name type="scientific">Haemonchus contortus</name>
    <name type="common">Barber pole worm</name>
    <dbReference type="NCBI Taxonomy" id="6289"/>
    <lineage>
        <taxon>Eukaryota</taxon>
        <taxon>Metazoa</taxon>
        <taxon>Ecdysozoa</taxon>
        <taxon>Nematoda</taxon>
        <taxon>Chromadorea</taxon>
        <taxon>Rhabditida</taxon>
        <taxon>Rhabditina</taxon>
        <taxon>Rhabditomorpha</taxon>
        <taxon>Strongyloidea</taxon>
        <taxon>Trichostrongylidae</taxon>
        <taxon>Haemonchus</taxon>
    </lineage>
</organism>
<evidence type="ECO:0000313" key="3">
    <source>
        <dbReference type="Proteomes" id="UP000025227"/>
    </source>
</evidence>
<reference evidence="4" key="1">
    <citation type="submission" date="2020-12" db="UniProtKB">
        <authorList>
            <consortium name="WormBaseParasite"/>
        </authorList>
    </citation>
    <scope>IDENTIFICATION</scope>
    <source>
        <strain evidence="4">MHco3</strain>
    </source>
</reference>
<dbReference type="InterPro" id="IPR009349">
    <property type="entry name" value="TRIP4/RQT4_C2HC5_Znf"/>
</dbReference>
<dbReference type="Pfam" id="PF06221">
    <property type="entry name" value="zf-C2HC5"/>
    <property type="match status" value="1"/>
</dbReference>
<keyword evidence="3" id="KW-1185">Reference proteome</keyword>
<feature type="domain" description="TRIP4/RQT4 C2HC5-type zinc finger" evidence="2">
    <location>
        <begin position="45"/>
        <end position="90"/>
    </location>
</feature>
<dbReference type="OMA" id="EFNSYRH"/>
<dbReference type="Proteomes" id="UP000025227">
    <property type="component" value="Unplaced"/>
</dbReference>
<accession>A0A7I4Y3D6</accession>
<evidence type="ECO:0000259" key="2">
    <source>
        <dbReference type="Pfam" id="PF06221"/>
    </source>
</evidence>
<proteinExistence type="predicted"/>
<sequence length="432" mass="48088">MGHRKDRKGNPSNRGGAAGGVANRLNTLAVKAESAIGDQLLPGRHPCNCQARIHALVRNCMGCGKIVCVQEGSGPCFFCGTLVCTKEEKEILDRGSRKSAELYSQLMGTMKGKSSNFKELSLSTVGAEFQKATQFRNKLLAADADSERRTKVNDLESDYSSIENSPYLTAEERQAIIQRRLELQEIKERRKRNIVINLNVSDVTVSEGIQDVGSYQSCDPVIESILEKSEERRRAADAAQNSAVDAHWIPKGFVPKYDETLGARFESNADEFADVDALCVMNEELGRLEVERRGYTITVPQPCASLAACGFIRYVRWLEDIHLKGPVFICSTVSSTSSSDVNDFIEKYCHGDSPGNQIDYSSASILGRVYIEDCITFTEFEREYGEAVYGEGDFVLMFSAYEPMTVPIPYIPKAPLFQLEKEIMRIVRPMFS</sequence>
<dbReference type="GO" id="GO:0008270">
    <property type="term" value="F:zinc ion binding"/>
    <property type="evidence" value="ECO:0007669"/>
    <property type="project" value="InterPro"/>
</dbReference>
<dbReference type="PANTHER" id="PTHR12963:SF4">
    <property type="entry name" value="ACTIVATING SIGNAL COINTEGRATOR 1"/>
    <property type="match status" value="1"/>
</dbReference>
<dbReference type="GO" id="GO:0005634">
    <property type="term" value="C:nucleus"/>
    <property type="evidence" value="ECO:0007669"/>
    <property type="project" value="InterPro"/>
</dbReference>
<dbReference type="InterPro" id="IPR039128">
    <property type="entry name" value="TRIP4-like"/>
</dbReference>
<dbReference type="GO" id="GO:0045893">
    <property type="term" value="P:positive regulation of DNA-templated transcription"/>
    <property type="evidence" value="ECO:0007669"/>
    <property type="project" value="TreeGrafter"/>
</dbReference>
<feature type="region of interest" description="Disordered" evidence="1">
    <location>
        <begin position="1"/>
        <end position="20"/>
    </location>
</feature>
<evidence type="ECO:0000313" key="4">
    <source>
        <dbReference type="WBParaSite" id="HCON_00046260-00001"/>
    </source>
</evidence>
<dbReference type="OrthoDB" id="338816at2759"/>
<dbReference type="PANTHER" id="PTHR12963">
    <property type="entry name" value="THYROID RECEPTOR INTERACTING PROTEIN RELATED"/>
    <property type="match status" value="1"/>
</dbReference>
<protein>
    <submittedName>
        <fullName evidence="4">Zf-C2HC5 domain-containing protein</fullName>
    </submittedName>
</protein>